<keyword evidence="3" id="KW-1185">Reference proteome</keyword>
<feature type="domain" description="TipAS antibiotic-recognition" evidence="1">
    <location>
        <begin position="37"/>
        <end position="153"/>
    </location>
</feature>
<accession>A0A2L2XHQ0</accession>
<comment type="caution">
    <text evidence="2">The sequence shown here is derived from an EMBL/GenBank/DDBJ whole genome shotgun (WGS) entry which is preliminary data.</text>
</comment>
<dbReference type="EMBL" id="BFAV01000182">
    <property type="protein sequence ID" value="GBF35768.1"/>
    <property type="molecule type" value="Genomic_DNA"/>
</dbReference>
<dbReference type="SUPFAM" id="SSF89082">
    <property type="entry name" value="Antibiotic binding domain of TipA-like multidrug resistance regulators"/>
    <property type="match status" value="1"/>
</dbReference>
<evidence type="ECO:0000259" key="1">
    <source>
        <dbReference type="Pfam" id="PF07739"/>
    </source>
</evidence>
<protein>
    <submittedName>
        <fullName evidence="2">HTH-type transcriptional activator tipA</fullName>
    </submittedName>
</protein>
<evidence type="ECO:0000313" key="2">
    <source>
        <dbReference type="EMBL" id="GBF35768.1"/>
    </source>
</evidence>
<dbReference type="Gene3D" id="1.10.490.50">
    <property type="entry name" value="Antibiotic binding domain of TipA-like multidrug resistance regulators"/>
    <property type="match status" value="1"/>
</dbReference>
<dbReference type="Proteomes" id="UP000239549">
    <property type="component" value="Unassembled WGS sequence"/>
</dbReference>
<dbReference type="InterPro" id="IPR036244">
    <property type="entry name" value="TipA-like_antibiotic-bd"/>
</dbReference>
<dbReference type="InterPro" id="IPR012925">
    <property type="entry name" value="TipAS_dom"/>
</dbReference>
<dbReference type="Pfam" id="PF07739">
    <property type="entry name" value="TipAS"/>
    <property type="match status" value="1"/>
</dbReference>
<evidence type="ECO:0000313" key="3">
    <source>
        <dbReference type="Proteomes" id="UP000239549"/>
    </source>
</evidence>
<dbReference type="AlphaFoldDB" id="A0A2L2XHQ0"/>
<sequence>MGMAVMEKLQTETTKMEDKAMFSGFDYDKMLEEQKQYQAEVKERWGNSDAYKISKERTKKYTKEDWERINKIQMNNLKELCRLYNANVPHDDAGVQAVVEKSHKFIQDTFYPCTLEMFSALGNMYVTDGRFTVYYEKFAPGLAAYYNEAIQHFCKGSSLVDNGCQKD</sequence>
<name>A0A2L2XHQ0_9FIRM</name>
<organism evidence="2 3">
    <name type="scientific">Desulfocucumis palustris</name>
    <dbReference type="NCBI Taxonomy" id="1898651"/>
    <lineage>
        <taxon>Bacteria</taxon>
        <taxon>Bacillati</taxon>
        <taxon>Bacillota</taxon>
        <taxon>Clostridia</taxon>
        <taxon>Eubacteriales</taxon>
        <taxon>Desulfocucumaceae</taxon>
        <taxon>Desulfocucumis</taxon>
    </lineage>
</organism>
<gene>
    <name evidence="2" type="ORF">DCCM_4903</name>
</gene>
<proteinExistence type="predicted"/>
<reference evidence="3" key="1">
    <citation type="submission" date="2018-02" db="EMBL/GenBank/DDBJ databases">
        <title>Genome sequence of Desulfocucumis palustris strain NAW-5.</title>
        <authorList>
            <person name="Watanabe M."/>
            <person name="Kojima H."/>
            <person name="Fukui M."/>
        </authorList>
    </citation>
    <scope>NUCLEOTIDE SEQUENCE [LARGE SCALE GENOMIC DNA]</scope>
    <source>
        <strain evidence="3">NAW-5</strain>
    </source>
</reference>